<dbReference type="InterPro" id="IPR036388">
    <property type="entry name" value="WH-like_DNA-bd_sf"/>
</dbReference>
<reference evidence="6" key="1">
    <citation type="journal article" date="2019" name="Int. J. Syst. Evol. Microbiol.">
        <title>The Global Catalogue of Microorganisms (GCM) 10K type strain sequencing project: providing services to taxonomists for standard genome sequencing and annotation.</title>
        <authorList>
            <consortium name="The Broad Institute Genomics Platform"/>
            <consortium name="The Broad Institute Genome Sequencing Center for Infectious Disease"/>
            <person name="Wu L."/>
            <person name="Ma J."/>
        </authorList>
    </citation>
    <scope>NUCLEOTIDE SEQUENCE [LARGE SCALE GENOMIC DNA]</scope>
    <source>
        <strain evidence="6">JCM 32206</strain>
    </source>
</reference>
<dbReference type="PANTHER" id="PTHR47691">
    <property type="entry name" value="REGULATOR-RELATED"/>
    <property type="match status" value="1"/>
</dbReference>
<evidence type="ECO:0000313" key="5">
    <source>
        <dbReference type="EMBL" id="GAA4476555.1"/>
    </source>
</evidence>
<feature type="domain" description="HTH luxR-type" evidence="4">
    <location>
        <begin position="1017"/>
        <end position="1082"/>
    </location>
</feature>
<dbReference type="InterPro" id="IPR000719">
    <property type="entry name" value="Prot_kinase_dom"/>
</dbReference>
<proteinExistence type="predicted"/>
<dbReference type="PROSITE" id="PS00109">
    <property type="entry name" value="PROTEIN_KINASE_TYR"/>
    <property type="match status" value="1"/>
</dbReference>
<dbReference type="PROSITE" id="PS50043">
    <property type="entry name" value="HTH_LUXR_2"/>
    <property type="match status" value="1"/>
</dbReference>
<dbReference type="InterPro" id="IPR008266">
    <property type="entry name" value="Tyr_kinase_AS"/>
</dbReference>
<keyword evidence="1" id="KW-0547">Nucleotide-binding</keyword>
<feature type="compositionally biased region" description="Low complexity" evidence="2">
    <location>
        <begin position="299"/>
        <end position="318"/>
    </location>
</feature>
<dbReference type="Pfam" id="PF25872">
    <property type="entry name" value="HTH_77"/>
    <property type="match status" value="1"/>
</dbReference>
<keyword evidence="6" id="KW-1185">Reference proteome</keyword>
<protein>
    <recommendedName>
        <fullName evidence="7">Non-specific serine/threonine protein kinase</fullName>
    </recommendedName>
</protein>
<dbReference type="SUPFAM" id="SSF56112">
    <property type="entry name" value="Protein kinase-like (PK-like)"/>
    <property type="match status" value="1"/>
</dbReference>
<dbReference type="EMBL" id="BAABFB010000029">
    <property type="protein sequence ID" value="GAA4476555.1"/>
    <property type="molecule type" value="Genomic_DNA"/>
</dbReference>
<dbReference type="PANTHER" id="PTHR47691:SF3">
    <property type="entry name" value="HTH-TYPE TRANSCRIPTIONAL REGULATOR RV0890C-RELATED"/>
    <property type="match status" value="1"/>
</dbReference>
<dbReference type="Pfam" id="PF00069">
    <property type="entry name" value="Pkinase"/>
    <property type="match status" value="1"/>
</dbReference>
<dbReference type="Pfam" id="PF00196">
    <property type="entry name" value="GerE"/>
    <property type="match status" value="1"/>
</dbReference>
<dbReference type="PROSITE" id="PS50011">
    <property type="entry name" value="PROTEIN_KINASE_DOM"/>
    <property type="match status" value="1"/>
</dbReference>
<dbReference type="InterPro" id="IPR058852">
    <property type="entry name" value="HTH_77"/>
</dbReference>
<dbReference type="PROSITE" id="PS00622">
    <property type="entry name" value="HTH_LUXR_1"/>
    <property type="match status" value="1"/>
</dbReference>
<dbReference type="PRINTS" id="PR00038">
    <property type="entry name" value="HTHLUXR"/>
</dbReference>
<organism evidence="5 6">
    <name type="scientific">Rhodococcus olei</name>
    <dbReference type="NCBI Taxonomy" id="2161675"/>
    <lineage>
        <taxon>Bacteria</taxon>
        <taxon>Bacillati</taxon>
        <taxon>Actinomycetota</taxon>
        <taxon>Actinomycetes</taxon>
        <taxon>Mycobacteriales</taxon>
        <taxon>Nocardiaceae</taxon>
        <taxon>Rhodococcus</taxon>
    </lineage>
</organism>
<evidence type="ECO:0000256" key="2">
    <source>
        <dbReference type="SAM" id="MobiDB-lite"/>
    </source>
</evidence>
<dbReference type="PROSITE" id="PS00107">
    <property type="entry name" value="PROTEIN_KINASE_ATP"/>
    <property type="match status" value="1"/>
</dbReference>
<evidence type="ECO:0000259" key="3">
    <source>
        <dbReference type="PROSITE" id="PS50011"/>
    </source>
</evidence>
<sequence length="1087" mass="116604">MVEGDGFRTQRDVGSTLIAELAAAGFEDADEIGRGGFGVVHRCTQVGLDRIVAVKVFAAEPDPDNRARFVREQRAMGRLTGHPNIVGVLEVGETESGQPYLVMQYHPQGSLDRRIREHGPLPVAEALQLGSKIAGALDTAHRLGILHRDVTPANILFTDYGEPALADFGIAHIPGGFRTTTGTVTGSPAFTAPEILRGDPPTPASDVYGLAATLFCALTGHAAFERRRGERVVAQFLRITTQPVPDLRESGFPDDVGAVVGAAMSHDPARRPSAAALGDDLRRIGRGHDPAGEDTPVPSAAARSGAAADDPATAPTGAGNLPTELTSFVGRRTELAEVRTALSASRLVTLAGIGGVGKTRLALRTAASVRRGFPDGVWLVELGEVRDPALVTGLVATTLGVHDLSTRPLGDVLVDVLSTRTMLLVLDNCEQVIDAVAELAWQLLARCPTLHVLATSREPLGVRGETVTRVLPLTTPEPDRVPSLRGAARYDAVRLFAERAAAALPGFALTDDNTRVVARICARLDGLPLAIELAAARLAALSADQILQRLTDRFALLTRGARGAPTRQQTLRWCVGWSHDLCTPAEQQLWSRLSVFPGSIELDAAEGVCRGDDESVDLLDTVSALVDKSVLIREENGGSVRFRMLDTVRDYGREQIEHSGDLPDLRRRLRDWYLRLTLDADDAWVGPDQLDWSARLARELPNLRAALEVALSEADGTALRIAGALNKFWRSRGLLSEARRWLDRALAEPGHRPPVVRAKALHAACEFALSQGDLVAATALVEEARALDTDPADATTAAFVGAADGYLALCTGDLDRAQSLLQDVVDAAEAPDPLTLRVDALLLLGWAYQLRGDLDRALIHLEHARTIAQEHGESVYRSYALWAIGIAVWRRGDGERAAGLLEEALRLTRLADNPITASSCLQALAWISGERHDARRAAVLAGAADALVRLVDRTTVLLPDLLVHQQRFERRARRDLGSRAYDAAVREGGTLDLAAAIAFALGESSGGEHTDGGRVPTGSARAVLTRRERQVAGLVADGLTNRAIASRLVLSRRTVEGHVEHVLAKLGFTSRAQIAAWFVDEGRADTD</sequence>
<feature type="region of interest" description="Disordered" evidence="2">
    <location>
        <begin position="282"/>
        <end position="324"/>
    </location>
</feature>
<dbReference type="PRINTS" id="PR00364">
    <property type="entry name" value="DISEASERSIST"/>
</dbReference>
<evidence type="ECO:0000256" key="1">
    <source>
        <dbReference type="PROSITE-ProRule" id="PRU10141"/>
    </source>
</evidence>
<dbReference type="CDD" id="cd14014">
    <property type="entry name" value="STKc_PknB_like"/>
    <property type="match status" value="1"/>
</dbReference>
<dbReference type="Proteomes" id="UP001501183">
    <property type="component" value="Unassembled WGS sequence"/>
</dbReference>
<dbReference type="InterPro" id="IPR011009">
    <property type="entry name" value="Kinase-like_dom_sf"/>
</dbReference>
<evidence type="ECO:0008006" key="7">
    <source>
        <dbReference type="Google" id="ProtNLM"/>
    </source>
</evidence>
<dbReference type="SUPFAM" id="SSF52540">
    <property type="entry name" value="P-loop containing nucleoside triphosphate hydrolases"/>
    <property type="match status" value="1"/>
</dbReference>
<evidence type="ECO:0000259" key="4">
    <source>
        <dbReference type="PROSITE" id="PS50043"/>
    </source>
</evidence>
<dbReference type="InterPro" id="IPR016032">
    <property type="entry name" value="Sig_transdc_resp-reg_C-effctor"/>
</dbReference>
<dbReference type="CDD" id="cd06170">
    <property type="entry name" value="LuxR_C_like"/>
    <property type="match status" value="1"/>
</dbReference>
<dbReference type="InterPro" id="IPR017441">
    <property type="entry name" value="Protein_kinase_ATP_BS"/>
</dbReference>
<dbReference type="RefSeq" id="WP_345343533.1">
    <property type="nucleotide sequence ID" value="NZ_BAABFB010000029.1"/>
</dbReference>
<evidence type="ECO:0000313" key="6">
    <source>
        <dbReference type="Proteomes" id="UP001501183"/>
    </source>
</evidence>
<dbReference type="Gene3D" id="1.10.510.10">
    <property type="entry name" value="Transferase(Phosphotransferase) domain 1"/>
    <property type="match status" value="1"/>
</dbReference>
<accession>A0ABP8P022</accession>
<dbReference type="InterPro" id="IPR000792">
    <property type="entry name" value="Tscrpt_reg_LuxR_C"/>
</dbReference>
<feature type="compositionally biased region" description="Basic and acidic residues" evidence="2">
    <location>
        <begin position="282"/>
        <end position="291"/>
    </location>
</feature>
<dbReference type="SUPFAM" id="SSF48452">
    <property type="entry name" value="TPR-like"/>
    <property type="match status" value="1"/>
</dbReference>
<name>A0ABP8P022_9NOCA</name>
<feature type="binding site" evidence="1">
    <location>
        <position position="55"/>
    </location>
    <ligand>
        <name>ATP</name>
        <dbReference type="ChEBI" id="CHEBI:30616"/>
    </ligand>
</feature>
<gene>
    <name evidence="5" type="ORF">GCM10023094_16690</name>
</gene>
<dbReference type="InterPro" id="IPR027417">
    <property type="entry name" value="P-loop_NTPase"/>
</dbReference>
<dbReference type="InterPro" id="IPR011990">
    <property type="entry name" value="TPR-like_helical_dom_sf"/>
</dbReference>
<dbReference type="SUPFAM" id="SSF46894">
    <property type="entry name" value="C-terminal effector domain of the bipartite response regulators"/>
    <property type="match status" value="1"/>
</dbReference>
<dbReference type="SMART" id="SM00421">
    <property type="entry name" value="HTH_LUXR"/>
    <property type="match status" value="1"/>
</dbReference>
<feature type="domain" description="Protein kinase" evidence="3">
    <location>
        <begin position="26"/>
        <end position="284"/>
    </location>
</feature>
<comment type="caution">
    <text evidence="5">The sequence shown here is derived from an EMBL/GenBank/DDBJ whole genome shotgun (WGS) entry which is preliminary data.</text>
</comment>
<dbReference type="Gene3D" id="1.25.40.10">
    <property type="entry name" value="Tetratricopeptide repeat domain"/>
    <property type="match status" value="1"/>
</dbReference>
<dbReference type="Gene3D" id="1.10.10.10">
    <property type="entry name" value="Winged helix-like DNA-binding domain superfamily/Winged helix DNA-binding domain"/>
    <property type="match status" value="1"/>
</dbReference>
<keyword evidence="1" id="KW-0067">ATP-binding</keyword>
<dbReference type="Gene3D" id="3.40.50.300">
    <property type="entry name" value="P-loop containing nucleotide triphosphate hydrolases"/>
    <property type="match status" value="1"/>
</dbReference>